<organism evidence="5 6">
    <name type="scientific">Diplogelasinospora grovesii</name>
    <dbReference type="NCBI Taxonomy" id="303347"/>
    <lineage>
        <taxon>Eukaryota</taxon>
        <taxon>Fungi</taxon>
        <taxon>Dikarya</taxon>
        <taxon>Ascomycota</taxon>
        <taxon>Pezizomycotina</taxon>
        <taxon>Sordariomycetes</taxon>
        <taxon>Sordariomycetidae</taxon>
        <taxon>Sordariales</taxon>
        <taxon>Diplogelasinosporaceae</taxon>
        <taxon>Diplogelasinospora</taxon>
    </lineage>
</organism>
<dbReference type="Pfam" id="PF24564">
    <property type="entry name" value="DUF7605"/>
    <property type="match status" value="1"/>
</dbReference>
<feature type="region of interest" description="Disordered" evidence="2">
    <location>
        <begin position="1"/>
        <end position="84"/>
    </location>
</feature>
<name>A0AAN6NBY0_9PEZI</name>
<feature type="region of interest" description="Disordered" evidence="2">
    <location>
        <begin position="96"/>
        <end position="156"/>
    </location>
</feature>
<dbReference type="PANTHER" id="PTHR36681">
    <property type="entry name" value="NUCLEAR GTPASE, GERMINAL CENTER-ASSOCIATED, TANDEM DUPLICATE 3"/>
    <property type="match status" value="1"/>
</dbReference>
<evidence type="ECO:0000256" key="2">
    <source>
        <dbReference type="SAM" id="MobiDB-lite"/>
    </source>
</evidence>
<feature type="domain" description="Dynamin N-terminal" evidence="3">
    <location>
        <begin position="217"/>
        <end position="443"/>
    </location>
</feature>
<feature type="compositionally biased region" description="Basic and acidic residues" evidence="2">
    <location>
        <begin position="147"/>
        <end position="156"/>
    </location>
</feature>
<protein>
    <submittedName>
        <fullName evidence="5">Nuclear GTPase SLIP-GC</fullName>
    </submittedName>
</protein>
<evidence type="ECO:0000256" key="1">
    <source>
        <dbReference type="SAM" id="Coils"/>
    </source>
</evidence>
<proteinExistence type="predicted"/>
<dbReference type="InterPro" id="IPR056024">
    <property type="entry name" value="DUF7605"/>
</dbReference>
<dbReference type="Pfam" id="PF00350">
    <property type="entry name" value="Dynamin_N"/>
    <property type="match status" value="1"/>
</dbReference>
<feature type="compositionally biased region" description="Basic residues" evidence="2">
    <location>
        <begin position="75"/>
        <end position="84"/>
    </location>
</feature>
<dbReference type="Proteomes" id="UP001303473">
    <property type="component" value="Unassembled WGS sequence"/>
</dbReference>
<dbReference type="InterPro" id="IPR027417">
    <property type="entry name" value="P-loop_NTPase"/>
</dbReference>
<dbReference type="InterPro" id="IPR045063">
    <property type="entry name" value="Dynamin_N"/>
</dbReference>
<evidence type="ECO:0000259" key="3">
    <source>
        <dbReference type="Pfam" id="PF00350"/>
    </source>
</evidence>
<reference evidence="6" key="1">
    <citation type="journal article" date="2023" name="Mol. Phylogenet. Evol.">
        <title>Genome-scale phylogeny and comparative genomics of the fungal order Sordariales.</title>
        <authorList>
            <person name="Hensen N."/>
            <person name="Bonometti L."/>
            <person name="Westerberg I."/>
            <person name="Brannstrom I.O."/>
            <person name="Guillou S."/>
            <person name="Cros-Aarteil S."/>
            <person name="Calhoun S."/>
            <person name="Haridas S."/>
            <person name="Kuo A."/>
            <person name="Mondo S."/>
            <person name="Pangilinan J."/>
            <person name="Riley R."/>
            <person name="LaButti K."/>
            <person name="Andreopoulos B."/>
            <person name="Lipzen A."/>
            <person name="Chen C."/>
            <person name="Yan M."/>
            <person name="Daum C."/>
            <person name="Ng V."/>
            <person name="Clum A."/>
            <person name="Steindorff A."/>
            <person name="Ohm R.A."/>
            <person name="Martin F."/>
            <person name="Silar P."/>
            <person name="Natvig D.O."/>
            <person name="Lalanne C."/>
            <person name="Gautier V."/>
            <person name="Ament-Velasquez S.L."/>
            <person name="Kruys A."/>
            <person name="Hutchinson M.I."/>
            <person name="Powell A.J."/>
            <person name="Barry K."/>
            <person name="Miller A.N."/>
            <person name="Grigoriev I.V."/>
            <person name="Debuchy R."/>
            <person name="Gladieux P."/>
            <person name="Hiltunen Thoren M."/>
            <person name="Johannesson H."/>
        </authorList>
    </citation>
    <scope>NUCLEOTIDE SEQUENCE [LARGE SCALE GENOMIC DNA]</scope>
    <source>
        <strain evidence="6">CBS 340.73</strain>
    </source>
</reference>
<dbReference type="EMBL" id="MU853769">
    <property type="protein sequence ID" value="KAK3942940.1"/>
    <property type="molecule type" value="Genomic_DNA"/>
</dbReference>
<evidence type="ECO:0000313" key="6">
    <source>
        <dbReference type="Proteomes" id="UP001303473"/>
    </source>
</evidence>
<feature type="domain" description="DUF7605" evidence="4">
    <location>
        <begin position="700"/>
        <end position="891"/>
    </location>
</feature>
<dbReference type="AlphaFoldDB" id="A0AAN6NBY0"/>
<gene>
    <name evidence="5" type="ORF">QBC46DRAFT_362119</name>
</gene>
<evidence type="ECO:0000313" key="5">
    <source>
        <dbReference type="EMBL" id="KAK3942940.1"/>
    </source>
</evidence>
<feature type="coiled-coil region" evidence="1">
    <location>
        <begin position="492"/>
        <end position="519"/>
    </location>
</feature>
<sequence>MQPAVSRVFSKSARHYQPSGCNQKHDTRLDRPIPSTENDSTPSAQVFFPLPQSAQSPTPSVSVSPPPPSSSSPSHSHRNTRDRHQRLRMGDLAAALPSAATPPPISVPRLRPQDAARNSEPPQASASRPSARRGRRSSAVNQTPYDVRNDEDPPRDRFHDPAFQQAFLNAKSLMGALVGVLGSSNLQLHLQPNSAIHDLRERADKLAKFQCPPTRIVGLVGDSGVGKSSLLNSLLDFNGLARTSDGGAACTCVVTEYCYHETDDFTVNIETFSQDELRKQLADMVHYYRHYYLHSADMPKEERPDSEKQAHLARDYFSAMFRGRFDPSLLQSGESEDQMVETLLAWTQEFGPANMNRSETANSAGECTARLTYLTSEDRSAQGPAVWPYIKKISVFLKAHVLSKGLILVDLPGLHDLNAARRNITERYLLKCDEIFAVCYIGRAKTDEGVKGIFELARQARLSNVGIICTMSDTKLNATEAKIDYPTRATEIEQLYKEVKSAERELNDMNKRRLELEDIDEDISPKEEAERNEICQAIPRKRLKRYIMTIRNNSVSDKLAEMYKDKIPGSNLRVFCAGNEMYRDHRDVQPKEKAHLFLQLSGIPAIRRHCMAMVSESQLRVALKYMRDDIPDVVSNLDLWVRSGAESADAAQKQAVREAIDELDARLRDHLLRNTSQVNMLSRTVANEFTERLYESYRHRIDRWTEGAVNAGIRWSATYSAFCRKNGIHQPDKAVYHNWNEEAMSTMVGDLSGPWGEFRSTLVNYLSDTVTSVDKLFDWASNRVATLTYCPNRHDQTDELIDKDGVSVLQPLYQALTSRQHILISAIESACDVFKEQLSVLRTDALEGLETSFFAKTMEDTYRRARGEGGTGSWARKKAIIDGKLGKNELFREWMEKFRDKLKELTTTLQTDVQVVVLEQLDVIRGTLDIVRNDSAATESGEDPEFRTRVEEEVRRVNAAMEQVWAAAGLNPAASGN</sequence>
<dbReference type="Gene3D" id="3.40.50.300">
    <property type="entry name" value="P-loop containing nucleotide triphosphate hydrolases"/>
    <property type="match status" value="1"/>
</dbReference>
<accession>A0AAN6NBY0</accession>
<keyword evidence="6" id="KW-1185">Reference proteome</keyword>
<feature type="compositionally biased region" description="Polar residues" evidence="2">
    <location>
        <begin position="35"/>
        <end position="44"/>
    </location>
</feature>
<dbReference type="SUPFAM" id="SSF52540">
    <property type="entry name" value="P-loop containing nucleoside triphosphate hydrolases"/>
    <property type="match status" value="1"/>
</dbReference>
<feature type="compositionally biased region" description="Low complexity" evidence="2">
    <location>
        <begin position="51"/>
        <end position="63"/>
    </location>
</feature>
<comment type="caution">
    <text evidence="5">The sequence shown here is derived from an EMBL/GenBank/DDBJ whole genome shotgun (WGS) entry which is preliminary data.</text>
</comment>
<dbReference type="PANTHER" id="PTHR36681:SF3">
    <property type="entry name" value="NUCLEAR GTPASE, GERMINAL CENTER-ASSOCIATED, TANDEM DUPLICATE 3"/>
    <property type="match status" value="1"/>
</dbReference>
<evidence type="ECO:0000259" key="4">
    <source>
        <dbReference type="Pfam" id="PF24564"/>
    </source>
</evidence>
<keyword evidence="1" id="KW-0175">Coiled coil</keyword>